<gene>
    <name evidence="1" type="ORF">BKG93_00075</name>
</gene>
<dbReference type="AlphaFoldDB" id="A0A1V3LCL7"/>
<dbReference type="RefSeq" id="WP_077474845.1">
    <property type="nucleotide sequence ID" value="NZ_MLAH01000002.1"/>
</dbReference>
<organism evidence="1 2">
    <name type="scientific">Rodentibacter ratti</name>
    <dbReference type="NCBI Taxonomy" id="1906745"/>
    <lineage>
        <taxon>Bacteria</taxon>
        <taxon>Pseudomonadati</taxon>
        <taxon>Pseudomonadota</taxon>
        <taxon>Gammaproteobacteria</taxon>
        <taxon>Pasteurellales</taxon>
        <taxon>Pasteurellaceae</taxon>
        <taxon>Rodentibacter</taxon>
    </lineage>
</organism>
<comment type="caution">
    <text evidence="1">The sequence shown here is derived from an EMBL/GenBank/DDBJ whole genome shotgun (WGS) entry which is preliminary data.</text>
</comment>
<proteinExistence type="predicted"/>
<evidence type="ECO:0000313" key="2">
    <source>
        <dbReference type="Proteomes" id="UP000189549"/>
    </source>
</evidence>
<accession>A0A1V3LCL7</accession>
<dbReference type="Proteomes" id="UP000189549">
    <property type="component" value="Unassembled WGS sequence"/>
</dbReference>
<evidence type="ECO:0000313" key="1">
    <source>
        <dbReference type="EMBL" id="OOF88036.1"/>
    </source>
</evidence>
<sequence>MRNVRKINRTLAAQPHPVFGGCNKIALGYLSQTQKCVYALNKMGLHVASIEFDKIKPRVRVDTNNITEKLEKTGQALAYIQGNDGAHWVEYQMMVEGIKVIWRSYLH</sequence>
<protein>
    <submittedName>
        <fullName evidence="1">Uncharacterized protein</fullName>
    </submittedName>
</protein>
<dbReference type="EMBL" id="MLAH01000002">
    <property type="protein sequence ID" value="OOF88036.1"/>
    <property type="molecule type" value="Genomic_DNA"/>
</dbReference>
<reference evidence="1 2" key="1">
    <citation type="submission" date="2016-10" db="EMBL/GenBank/DDBJ databases">
        <title>Rodentibacter gen. nov. and new species.</title>
        <authorList>
            <person name="Christensen H."/>
        </authorList>
    </citation>
    <scope>NUCLEOTIDE SEQUENCE [LARGE SCALE GENOMIC DNA]</scope>
    <source>
        <strain evidence="1 2">Ppn157</strain>
    </source>
</reference>
<dbReference type="PROSITE" id="PS51257">
    <property type="entry name" value="PROKAR_LIPOPROTEIN"/>
    <property type="match status" value="1"/>
</dbReference>
<name>A0A1V3LCL7_9PAST</name>